<comment type="caution">
    <text evidence="2">The sequence shown here is derived from an EMBL/GenBank/DDBJ whole genome shotgun (WGS) entry which is preliminary data.</text>
</comment>
<dbReference type="Proteomes" id="UP000032068">
    <property type="component" value="Unassembled WGS sequence"/>
</dbReference>
<name>A0A0D0I9Z2_9PSED</name>
<dbReference type="EMBL" id="JXQW01000108">
    <property type="protein sequence ID" value="KIP89677.1"/>
    <property type="molecule type" value="Genomic_DNA"/>
</dbReference>
<dbReference type="AlphaFoldDB" id="A0A0D0I9Z2"/>
<dbReference type="PANTHER" id="PTHR46865">
    <property type="entry name" value="OXIDOREDUCTASE-RELATED"/>
    <property type="match status" value="1"/>
</dbReference>
<gene>
    <name evidence="2" type="ORF">RU08_23785</name>
</gene>
<evidence type="ECO:0000313" key="2">
    <source>
        <dbReference type="EMBL" id="KIP89677.1"/>
    </source>
</evidence>
<dbReference type="InterPro" id="IPR036188">
    <property type="entry name" value="FAD/NAD-bd_sf"/>
</dbReference>
<sequence length="398" mass="44368">MSAPILVLGAGIAGLATAWWLKQRGFTPVIVEKAAQLRHDGFVLSLGGTGYSIAERMDIVDKLRGHSVNLGRTLFRDSQNRDVLLVDHSRHLRNLNLLPVCRDDLVQVLHDALDGQVEIRFGLCLQAYEEDAEGVDVSFDDGSEQRFAFVVGAEGCFSDLRRRAFADDESCLRSLGYNAASFIVDGDMAAGGERHLSFSEPGYVVECYSMRPGLLATLWLWHSQDSSRIPAQRRKAVLRETFSQASPAVLDLLAPLPDDQGFYLDHLMQVHLPQWHQGRLVLVGDAAHCLTLASGRGASMALTGAWLLADELSKSFDCAALARYDATLRPDIDELQALAPRMAGWYAPLTRRAWHLRNWTMRLMPASLTAWLLRRTFERLKRTPLAQRVDAAPNQLRH</sequence>
<dbReference type="Gene3D" id="3.30.9.10">
    <property type="entry name" value="D-Amino Acid Oxidase, subunit A, domain 2"/>
    <property type="match status" value="1"/>
</dbReference>
<dbReference type="Pfam" id="PF01494">
    <property type="entry name" value="FAD_binding_3"/>
    <property type="match status" value="1"/>
</dbReference>
<dbReference type="GO" id="GO:0003824">
    <property type="term" value="F:catalytic activity"/>
    <property type="evidence" value="ECO:0007669"/>
    <property type="project" value="UniProtKB-ARBA"/>
</dbReference>
<proteinExistence type="predicted"/>
<dbReference type="PRINTS" id="PR00420">
    <property type="entry name" value="RNGMNOXGNASE"/>
</dbReference>
<dbReference type="RefSeq" id="WP_042556359.1">
    <property type="nucleotide sequence ID" value="NZ_JXQW01000108.1"/>
</dbReference>
<dbReference type="Gene3D" id="3.50.50.60">
    <property type="entry name" value="FAD/NAD(P)-binding domain"/>
    <property type="match status" value="1"/>
</dbReference>
<feature type="domain" description="FAD-binding" evidence="1">
    <location>
        <begin position="4"/>
        <end position="315"/>
    </location>
</feature>
<dbReference type="InterPro" id="IPR051704">
    <property type="entry name" value="FAD_aromatic-hydroxylase"/>
</dbReference>
<dbReference type="OrthoDB" id="5499180at2"/>
<evidence type="ECO:0000259" key="1">
    <source>
        <dbReference type="Pfam" id="PF01494"/>
    </source>
</evidence>
<dbReference type="SUPFAM" id="SSF51905">
    <property type="entry name" value="FAD/NAD(P)-binding domain"/>
    <property type="match status" value="1"/>
</dbReference>
<reference evidence="2 3" key="1">
    <citation type="submission" date="2014-12" db="EMBL/GenBank/DDBJ databases">
        <title>16Stimator: statistical estimation of ribosomal gene copy numbers from draft genome assemblies.</title>
        <authorList>
            <person name="Perisin M.A."/>
            <person name="Vetter M."/>
            <person name="Gilbert J.A."/>
            <person name="Bergelson J."/>
        </authorList>
    </citation>
    <scope>NUCLEOTIDE SEQUENCE [LARGE SCALE GENOMIC DNA]</scope>
    <source>
        <strain evidence="2 3">MEJ086</strain>
    </source>
</reference>
<protein>
    <recommendedName>
        <fullName evidence="1">FAD-binding domain-containing protein</fullName>
    </recommendedName>
</protein>
<organism evidence="2 3">
    <name type="scientific">Pseudomonas fulva</name>
    <dbReference type="NCBI Taxonomy" id="47880"/>
    <lineage>
        <taxon>Bacteria</taxon>
        <taxon>Pseudomonadati</taxon>
        <taxon>Pseudomonadota</taxon>
        <taxon>Gammaproteobacteria</taxon>
        <taxon>Pseudomonadales</taxon>
        <taxon>Pseudomonadaceae</taxon>
        <taxon>Pseudomonas</taxon>
    </lineage>
</organism>
<accession>A0A0D0I9Z2</accession>
<dbReference type="InterPro" id="IPR002938">
    <property type="entry name" value="FAD-bd"/>
</dbReference>
<dbReference type="GO" id="GO:0071949">
    <property type="term" value="F:FAD binding"/>
    <property type="evidence" value="ECO:0007669"/>
    <property type="project" value="InterPro"/>
</dbReference>
<evidence type="ECO:0000313" key="3">
    <source>
        <dbReference type="Proteomes" id="UP000032068"/>
    </source>
</evidence>
<dbReference type="PANTHER" id="PTHR46865:SF2">
    <property type="entry name" value="MONOOXYGENASE"/>
    <property type="match status" value="1"/>
</dbReference>